<reference evidence="4" key="1">
    <citation type="submission" date="2020-02" db="EMBL/GenBank/DDBJ databases">
        <authorList>
            <person name="Meier V. D."/>
        </authorList>
    </citation>
    <scope>NUCLEOTIDE SEQUENCE</scope>
    <source>
        <strain evidence="4">AVDCRST_MAG10</strain>
    </source>
</reference>
<dbReference type="SMART" id="SM01152">
    <property type="entry name" value="DUF167"/>
    <property type="match status" value="1"/>
</dbReference>
<dbReference type="InterPro" id="IPR003746">
    <property type="entry name" value="DUF167"/>
</dbReference>
<dbReference type="HAMAP" id="MF_00634">
    <property type="entry name" value="UPF0235"/>
    <property type="match status" value="1"/>
</dbReference>
<dbReference type="Gene3D" id="3.30.1200.10">
    <property type="entry name" value="YggU-like"/>
    <property type="match status" value="1"/>
</dbReference>
<dbReference type="InterPro" id="IPR036591">
    <property type="entry name" value="YggU-like_sf"/>
</dbReference>
<name>A0A6J4HIP3_9ACTN</name>
<dbReference type="AlphaFoldDB" id="A0A6J4HIP3"/>
<dbReference type="Pfam" id="PF02594">
    <property type="entry name" value="DUF167"/>
    <property type="match status" value="1"/>
</dbReference>
<evidence type="ECO:0000256" key="1">
    <source>
        <dbReference type="ARBA" id="ARBA00010364"/>
    </source>
</evidence>
<proteinExistence type="inferred from homology"/>
<organism evidence="4">
    <name type="scientific">uncultured Acidimicrobiales bacterium</name>
    <dbReference type="NCBI Taxonomy" id="310071"/>
    <lineage>
        <taxon>Bacteria</taxon>
        <taxon>Bacillati</taxon>
        <taxon>Actinomycetota</taxon>
        <taxon>Acidimicrobiia</taxon>
        <taxon>Acidimicrobiales</taxon>
        <taxon>environmental samples</taxon>
    </lineage>
</organism>
<evidence type="ECO:0000313" key="4">
    <source>
        <dbReference type="EMBL" id="CAA9225936.1"/>
    </source>
</evidence>
<dbReference type="NCBIfam" id="TIGR00251">
    <property type="entry name" value="DUF167 family protein"/>
    <property type="match status" value="1"/>
</dbReference>
<comment type="similarity">
    <text evidence="1 2">Belongs to the UPF0235 family.</text>
</comment>
<dbReference type="PANTHER" id="PTHR13420">
    <property type="entry name" value="UPF0235 PROTEIN C15ORF40"/>
    <property type="match status" value="1"/>
</dbReference>
<feature type="region of interest" description="Disordered" evidence="3">
    <location>
        <begin position="102"/>
        <end position="125"/>
    </location>
</feature>
<evidence type="ECO:0000256" key="2">
    <source>
        <dbReference type="HAMAP-Rule" id="MF_00634"/>
    </source>
</evidence>
<dbReference type="SUPFAM" id="SSF69786">
    <property type="entry name" value="YggU-like"/>
    <property type="match status" value="1"/>
</dbReference>
<protein>
    <recommendedName>
        <fullName evidence="2">UPF0235 protein AVDCRST_MAG10-915</fullName>
    </recommendedName>
</protein>
<sequence length="125" mass="13073">MPTAHAGELYRTEGDDTVVLHVHVQPAAGRSAVVGRHGTALKVRVAAVPEGGRANEACAELLAETFGLKRAQVELVSGPSSRAKQFKLTGVDLDAFRARLEREAAGGVRPGASANTGPEARQPRP</sequence>
<dbReference type="GO" id="GO:0005737">
    <property type="term" value="C:cytoplasm"/>
    <property type="evidence" value="ECO:0007669"/>
    <property type="project" value="TreeGrafter"/>
</dbReference>
<dbReference type="PANTHER" id="PTHR13420:SF7">
    <property type="entry name" value="UPF0235 PROTEIN C15ORF40"/>
    <property type="match status" value="1"/>
</dbReference>
<evidence type="ECO:0000256" key="3">
    <source>
        <dbReference type="SAM" id="MobiDB-lite"/>
    </source>
</evidence>
<accession>A0A6J4HIP3</accession>
<gene>
    <name evidence="4" type="ORF">AVDCRST_MAG10-915</name>
</gene>
<dbReference type="EMBL" id="CADCTB010000060">
    <property type="protein sequence ID" value="CAA9225936.1"/>
    <property type="molecule type" value="Genomic_DNA"/>
</dbReference>